<feature type="signal peptide" evidence="1">
    <location>
        <begin position="1"/>
        <end position="20"/>
    </location>
</feature>
<organism evidence="2 3">
    <name type="scientific">Ridgeia piscesae</name>
    <name type="common">Tubeworm</name>
    <dbReference type="NCBI Taxonomy" id="27915"/>
    <lineage>
        <taxon>Eukaryota</taxon>
        <taxon>Metazoa</taxon>
        <taxon>Spiralia</taxon>
        <taxon>Lophotrochozoa</taxon>
        <taxon>Annelida</taxon>
        <taxon>Polychaeta</taxon>
        <taxon>Sedentaria</taxon>
        <taxon>Canalipalpata</taxon>
        <taxon>Sabellida</taxon>
        <taxon>Siboglinidae</taxon>
        <taxon>Ridgeia</taxon>
    </lineage>
</organism>
<reference evidence="2" key="1">
    <citation type="journal article" date="2023" name="Mol. Biol. Evol.">
        <title>Third-Generation Sequencing Reveals the Adaptive Role of the Epigenome in Three Deep-Sea Polychaetes.</title>
        <authorList>
            <person name="Perez M."/>
            <person name="Aroh O."/>
            <person name="Sun Y."/>
            <person name="Lan Y."/>
            <person name="Juniper S.K."/>
            <person name="Young C.R."/>
            <person name="Angers B."/>
            <person name="Qian P.Y."/>
        </authorList>
    </citation>
    <scope>NUCLEOTIDE SEQUENCE</scope>
    <source>
        <strain evidence="2">R07B-5</strain>
    </source>
</reference>
<proteinExistence type="predicted"/>
<sequence length="55" mass="6613">MHQSSHCVTLFRVILKTTLALYNQLSQVILRTRFMQTLHNKIFNLHRLNHLQLLK</sequence>
<evidence type="ECO:0000313" key="2">
    <source>
        <dbReference type="EMBL" id="KAK2155111.1"/>
    </source>
</evidence>
<keyword evidence="1" id="KW-0732">Signal</keyword>
<evidence type="ECO:0000313" key="3">
    <source>
        <dbReference type="Proteomes" id="UP001209878"/>
    </source>
</evidence>
<protein>
    <submittedName>
        <fullName evidence="2">Uncharacterized protein</fullName>
    </submittedName>
</protein>
<accession>A0AAD9N4W1</accession>
<gene>
    <name evidence="2" type="ORF">NP493_2109g00003</name>
</gene>
<dbReference type="AlphaFoldDB" id="A0AAD9N4W1"/>
<comment type="caution">
    <text evidence="2">The sequence shown here is derived from an EMBL/GenBank/DDBJ whole genome shotgun (WGS) entry which is preliminary data.</text>
</comment>
<keyword evidence="3" id="KW-1185">Reference proteome</keyword>
<dbReference type="EMBL" id="JAODUO010002109">
    <property type="protein sequence ID" value="KAK2155111.1"/>
    <property type="molecule type" value="Genomic_DNA"/>
</dbReference>
<dbReference type="Proteomes" id="UP001209878">
    <property type="component" value="Unassembled WGS sequence"/>
</dbReference>
<evidence type="ECO:0000256" key="1">
    <source>
        <dbReference type="SAM" id="SignalP"/>
    </source>
</evidence>
<feature type="chain" id="PRO_5041952221" evidence="1">
    <location>
        <begin position="21"/>
        <end position="55"/>
    </location>
</feature>
<name>A0AAD9N4W1_RIDPI</name>